<dbReference type="AlphaFoldDB" id="A0A3Q7IGA2"/>
<dbReference type="OMA" id="CINGERM"/>
<dbReference type="Gramene" id="Solyc10g048093.1.1">
    <property type="protein sequence ID" value="Solyc10g048093.1.1.1"/>
    <property type="gene ID" value="Solyc10g048093.1"/>
</dbReference>
<dbReference type="EnsemblPlants" id="Solyc10g048093.1.1">
    <property type="protein sequence ID" value="Solyc10g048093.1.1.1"/>
    <property type="gene ID" value="Solyc10g048093.1"/>
</dbReference>
<dbReference type="Proteomes" id="UP000004994">
    <property type="component" value="Chromosome 10"/>
</dbReference>
<evidence type="ECO:0000256" key="1">
    <source>
        <dbReference type="SAM" id="MobiDB-lite"/>
    </source>
</evidence>
<accession>A0A3Q7IGA2</accession>
<sequence length="148" mass="17171">MQRYLIITCAIVYRMRYYGGKFDRQIVVSKALRNLTTKFEHVVSAISEYNDLSIYTFDELMLSLLSHEDRLNRSHDKVQKKAFQVKGEFSYKGKLENSTCRGHGRRNIRGQGRGGGRGRNQLVQSRQYKSTIQSRYCKKLAIKKLIAG</sequence>
<evidence type="ECO:0000313" key="2">
    <source>
        <dbReference type="EnsemblPlants" id="Solyc10g048093.1.1.1"/>
    </source>
</evidence>
<feature type="region of interest" description="Disordered" evidence="1">
    <location>
        <begin position="100"/>
        <end position="122"/>
    </location>
</feature>
<evidence type="ECO:0000313" key="3">
    <source>
        <dbReference type="Proteomes" id="UP000004994"/>
    </source>
</evidence>
<organism evidence="2">
    <name type="scientific">Solanum lycopersicum</name>
    <name type="common">Tomato</name>
    <name type="synonym">Lycopersicon esculentum</name>
    <dbReference type="NCBI Taxonomy" id="4081"/>
    <lineage>
        <taxon>Eukaryota</taxon>
        <taxon>Viridiplantae</taxon>
        <taxon>Streptophyta</taxon>
        <taxon>Embryophyta</taxon>
        <taxon>Tracheophyta</taxon>
        <taxon>Spermatophyta</taxon>
        <taxon>Magnoliopsida</taxon>
        <taxon>eudicotyledons</taxon>
        <taxon>Gunneridae</taxon>
        <taxon>Pentapetalae</taxon>
        <taxon>asterids</taxon>
        <taxon>lamiids</taxon>
        <taxon>Solanales</taxon>
        <taxon>Solanaceae</taxon>
        <taxon>Solanoideae</taxon>
        <taxon>Solaneae</taxon>
        <taxon>Solanum</taxon>
        <taxon>Solanum subgen. Lycopersicon</taxon>
    </lineage>
</organism>
<dbReference type="InParanoid" id="A0A3Q7IGA2"/>
<keyword evidence="3" id="KW-1185">Reference proteome</keyword>
<protein>
    <submittedName>
        <fullName evidence="2">Uncharacterized protein</fullName>
    </submittedName>
</protein>
<reference evidence="2" key="1">
    <citation type="journal article" date="2012" name="Nature">
        <title>The tomato genome sequence provides insights into fleshy fruit evolution.</title>
        <authorList>
            <consortium name="Tomato Genome Consortium"/>
        </authorList>
    </citation>
    <scope>NUCLEOTIDE SEQUENCE [LARGE SCALE GENOMIC DNA]</scope>
    <source>
        <strain evidence="2">cv. Heinz 1706</strain>
    </source>
</reference>
<proteinExistence type="predicted"/>
<name>A0A3Q7IGA2_SOLLC</name>
<reference evidence="2" key="2">
    <citation type="submission" date="2019-01" db="UniProtKB">
        <authorList>
            <consortium name="EnsemblPlants"/>
        </authorList>
    </citation>
    <scope>IDENTIFICATION</scope>
    <source>
        <strain evidence="2">cv. Heinz 1706</strain>
    </source>
</reference>